<dbReference type="EMBL" id="ADCY02000061">
    <property type="protein sequence ID" value="EJZ50115.1"/>
    <property type="molecule type" value="Genomic_DNA"/>
</dbReference>
<gene>
    <name evidence="1" type="ORF">HMPREF9021_02636</name>
</gene>
<dbReference type="AlphaFoldDB" id="U6Q208"/>
<comment type="caution">
    <text evidence="1">The sequence shown here is derived from an EMBL/GenBank/DDBJ whole genome shotgun (WGS) entry which is preliminary data.</text>
</comment>
<evidence type="ECO:0000313" key="2">
    <source>
        <dbReference type="Proteomes" id="UP000017813"/>
    </source>
</evidence>
<dbReference type="HOGENOM" id="CLU_2883479_0_0_4"/>
<evidence type="ECO:0000313" key="1">
    <source>
        <dbReference type="EMBL" id="EJZ50115.1"/>
    </source>
</evidence>
<name>U6Q208_9NEIS</name>
<protein>
    <submittedName>
        <fullName evidence="1">Uncharacterized protein</fullName>
    </submittedName>
</protein>
<dbReference type="Proteomes" id="UP000017813">
    <property type="component" value="Unassembled WGS sequence"/>
</dbReference>
<reference evidence="1 2" key="1">
    <citation type="submission" date="2010-03" db="EMBL/GenBank/DDBJ databases">
        <authorList>
            <consortium name="The Broad Institute Genome Sequencing Platform"/>
            <person name="Ward D."/>
            <person name="Earl A."/>
            <person name="Feldgarden M."/>
            <person name="Gevers D."/>
            <person name="Young S."/>
            <person name="Zeng Q."/>
            <person name="Koehrsen M."/>
            <person name="Alvarado L."/>
            <person name="Berlin A.M."/>
            <person name="Borenstein D."/>
            <person name="Chapman S.B."/>
            <person name="Chen Z."/>
            <person name="Engels R."/>
            <person name="Freedman E."/>
            <person name="Gellesch M."/>
            <person name="Goldberg J."/>
            <person name="Griggs A."/>
            <person name="Gujja S."/>
            <person name="Heilman E.R."/>
            <person name="Heiman D.I."/>
            <person name="Hepburn T.A."/>
            <person name="Howarth C."/>
            <person name="Jen D."/>
            <person name="Larson L."/>
            <person name="Mehta T."/>
            <person name="Park D."/>
            <person name="Pearson M."/>
            <person name="Richards J."/>
            <person name="Roberts A."/>
            <person name="Saif S."/>
            <person name="Shea T.D."/>
            <person name="Shenoy N."/>
            <person name="Sisk P."/>
            <person name="Stolte C."/>
            <person name="Sykes S.N."/>
            <person name="Walk T."/>
            <person name="White J."/>
            <person name="Yandava C."/>
            <person name="Izard J."/>
            <person name="Baranova O.V."/>
            <person name="Blanton J.M."/>
            <person name="Tanner A.C."/>
            <person name="Dewhirst F."/>
            <person name="Haas B."/>
            <person name="Nusbaum C."/>
            <person name="Birren B."/>
        </authorList>
    </citation>
    <scope>NUCLEOTIDE SEQUENCE [LARGE SCALE GENOMIC DNA]</scope>
    <source>
        <strain evidence="1 2">ATCC 29453</strain>
    </source>
</reference>
<dbReference type="OrthoDB" id="9803119at2"/>
<reference evidence="1 2" key="2">
    <citation type="submission" date="2011-10" db="EMBL/GenBank/DDBJ databases">
        <title>The Genome Sequence of Simonsiella muelleri ATCC 29453.</title>
        <authorList>
            <consortium name="The Broad Institute Genome Sequencing Platform"/>
            <consortium name="The Broad Institute Genome Sequencing Center for Infectious Disease"/>
            <person name="Earl A."/>
            <person name="Ward D."/>
            <person name="Feldgarden M."/>
            <person name="Gevers D."/>
            <person name="Izard J."/>
            <person name="Baranova O.V."/>
            <person name="Blanton J.M."/>
            <person name="Tanner A.C."/>
            <person name="Dewhirst F."/>
            <person name="Young S.K."/>
            <person name="Zeng Q."/>
            <person name="Gargeya S."/>
            <person name="Fitzgerald M."/>
            <person name="Haas B."/>
            <person name="Abouelleil A."/>
            <person name="Alvarado L."/>
            <person name="Arachchi H.M."/>
            <person name="Berlin A."/>
            <person name="Brown A."/>
            <person name="Chapman S.B."/>
            <person name="Chen Z."/>
            <person name="Dunbar C."/>
            <person name="Freedman E."/>
            <person name="Gearin G."/>
            <person name="Goldberg J."/>
            <person name="Griggs A."/>
            <person name="Gujja S."/>
            <person name="Heiman D."/>
            <person name="Howarth C."/>
            <person name="Larson L."/>
            <person name="Lui A."/>
            <person name="MacDonald P.J.P."/>
            <person name="Montmayeur A."/>
            <person name="Murphy C."/>
            <person name="Neiman D."/>
            <person name="Pearson M."/>
            <person name="Priest M."/>
            <person name="Roberts A."/>
            <person name="Saif S."/>
            <person name="Shea T."/>
            <person name="Shenoy N."/>
            <person name="Sisk P."/>
            <person name="Stolte C."/>
            <person name="Sykes S."/>
            <person name="Wortman J."/>
            <person name="Nusbaum C."/>
            <person name="Birren B."/>
        </authorList>
    </citation>
    <scope>NUCLEOTIDE SEQUENCE [LARGE SCALE GENOMIC DNA]</scope>
    <source>
        <strain evidence="1 2">ATCC 29453</strain>
    </source>
</reference>
<dbReference type="RefSeq" id="WP_002642948.1">
    <property type="nucleotide sequence ID" value="NZ_CP019448.1"/>
</dbReference>
<keyword evidence="2" id="KW-1185">Reference proteome</keyword>
<dbReference type="STRING" id="641147.HMPREF9021_02636"/>
<proteinExistence type="predicted"/>
<accession>U6Q208</accession>
<organism evidence="1 2">
    <name type="scientific">Simonsiella muelleri ATCC 29453</name>
    <dbReference type="NCBI Taxonomy" id="641147"/>
    <lineage>
        <taxon>Bacteria</taxon>
        <taxon>Pseudomonadati</taxon>
        <taxon>Pseudomonadota</taxon>
        <taxon>Betaproteobacteria</taxon>
        <taxon>Neisseriales</taxon>
        <taxon>Neisseriaceae</taxon>
        <taxon>Simonsiella</taxon>
    </lineage>
</organism>
<sequence length="63" mass="7232">MRKLQNTLYISTQGSCPHKEQETIAQLLVKQKHSGSLKVFSGCFYGVNYFMAEWVWVFTACVV</sequence>